<evidence type="ECO:0000313" key="2">
    <source>
        <dbReference type="Proteomes" id="UP000054549"/>
    </source>
</evidence>
<dbReference type="HOGENOM" id="CLU_1651703_0_0_1"/>
<accession>A0A0C2S7V8</accession>
<gene>
    <name evidence="1" type="ORF">M378DRAFT_181061</name>
</gene>
<protein>
    <submittedName>
        <fullName evidence="1">Uncharacterized protein</fullName>
    </submittedName>
</protein>
<name>A0A0C2S7V8_AMAMK</name>
<evidence type="ECO:0000313" key="1">
    <source>
        <dbReference type="EMBL" id="KIL58865.1"/>
    </source>
</evidence>
<dbReference type="EMBL" id="KN818327">
    <property type="protein sequence ID" value="KIL58865.1"/>
    <property type="molecule type" value="Genomic_DNA"/>
</dbReference>
<keyword evidence="2" id="KW-1185">Reference proteome</keyword>
<reference evidence="1 2" key="1">
    <citation type="submission" date="2014-04" db="EMBL/GenBank/DDBJ databases">
        <title>Evolutionary Origins and Diversification of the Mycorrhizal Mutualists.</title>
        <authorList>
            <consortium name="DOE Joint Genome Institute"/>
            <consortium name="Mycorrhizal Genomics Consortium"/>
            <person name="Kohler A."/>
            <person name="Kuo A."/>
            <person name="Nagy L.G."/>
            <person name="Floudas D."/>
            <person name="Copeland A."/>
            <person name="Barry K.W."/>
            <person name="Cichocki N."/>
            <person name="Veneault-Fourrey C."/>
            <person name="LaButti K."/>
            <person name="Lindquist E.A."/>
            <person name="Lipzen A."/>
            <person name="Lundell T."/>
            <person name="Morin E."/>
            <person name="Murat C."/>
            <person name="Riley R."/>
            <person name="Ohm R."/>
            <person name="Sun H."/>
            <person name="Tunlid A."/>
            <person name="Henrissat B."/>
            <person name="Grigoriev I.V."/>
            <person name="Hibbett D.S."/>
            <person name="Martin F."/>
        </authorList>
    </citation>
    <scope>NUCLEOTIDE SEQUENCE [LARGE SCALE GENOMIC DNA]</scope>
    <source>
        <strain evidence="1 2">Koide BX008</strain>
    </source>
</reference>
<sequence length="160" mass="18188">MAHHHNVSTIKYLYVKFSSQLTFSHPRLYHFQPTSYETQRSLVRKIRTDMDMDHNRQQYDTAMMGDVNQQSPQPSFSSFPANSMLGHTATMRTAHGIAESGLPAAYHLTSMYKVKNGHTLTCMSNPEPQPFFSGVFMNNMQPLCRCPFCGGPLDTILRPL</sequence>
<proteinExistence type="predicted"/>
<dbReference type="Proteomes" id="UP000054549">
    <property type="component" value="Unassembled WGS sequence"/>
</dbReference>
<organism evidence="1 2">
    <name type="scientific">Amanita muscaria (strain Koide BX008)</name>
    <dbReference type="NCBI Taxonomy" id="946122"/>
    <lineage>
        <taxon>Eukaryota</taxon>
        <taxon>Fungi</taxon>
        <taxon>Dikarya</taxon>
        <taxon>Basidiomycota</taxon>
        <taxon>Agaricomycotina</taxon>
        <taxon>Agaricomycetes</taxon>
        <taxon>Agaricomycetidae</taxon>
        <taxon>Agaricales</taxon>
        <taxon>Pluteineae</taxon>
        <taxon>Amanitaceae</taxon>
        <taxon>Amanita</taxon>
    </lineage>
</organism>
<dbReference type="AlphaFoldDB" id="A0A0C2S7V8"/>
<dbReference type="InParanoid" id="A0A0C2S7V8"/>